<dbReference type="AlphaFoldDB" id="A0A2P2DV96"/>
<name>A0A2P2DV96_9LEPT</name>
<proteinExistence type="predicted"/>
<accession>A0A2P2DV96</accession>
<dbReference type="PANTHER" id="PTHR48079:SF6">
    <property type="entry name" value="NAD(P)-BINDING DOMAIN-CONTAINING PROTEIN-RELATED"/>
    <property type="match status" value="1"/>
</dbReference>
<gene>
    <name evidence="2" type="ORF">LPTSP4_00340</name>
</gene>
<dbReference type="InterPro" id="IPR002225">
    <property type="entry name" value="3Beta_OHSteriod_DH/Estase"/>
</dbReference>
<keyword evidence="3" id="KW-1185">Reference proteome</keyword>
<feature type="domain" description="3-beta hydroxysteroid dehydrogenase/isomerase" evidence="1">
    <location>
        <begin position="5"/>
        <end position="245"/>
    </location>
</feature>
<dbReference type="GO" id="GO:0016853">
    <property type="term" value="F:isomerase activity"/>
    <property type="evidence" value="ECO:0007669"/>
    <property type="project" value="UniProtKB-KW"/>
</dbReference>
<dbReference type="SUPFAM" id="SSF51735">
    <property type="entry name" value="NAD(P)-binding Rossmann-fold domains"/>
    <property type="match status" value="1"/>
</dbReference>
<protein>
    <submittedName>
        <fullName evidence="2">3-beta hydroxysteroid dehydrogenase/isomerase family protein</fullName>
    </submittedName>
</protein>
<evidence type="ECO:0000313" key="2">
    <source>
        <dbReference type="EMBL" id="GBF48535.1"/>
    </source>
</evidence>
<evidence type="ECO:0000313" key="3">
    <source>
        <dbReference type="Proteomes" id="UP000245133"/>
    </source>
</evidence>
<dbReference type="GO" id="GO:0004029">
    <property type="term" value="F:aldehyde dehydrogenase (NAD+) activity"/>
    <property type="evidence" value="ECO:0007669"/>
    <property type="project" value="TreeGrafter"/>
</dbReference>
<dbReference type="EMBL" id="BFBB01000001">
    <property type="protein sequence ID" value="GBF48535.1"/>
    <property type="molecule type" value="Genomic_DNA"/>
</dbReference>
<organism evidence="2 3">
    <name type="scientific">Leptospira ryugenii</name>
    <dbReference type="NCBI Taxonomy" id="1917863"/>
    <lineage>
        <taxon>Bacteria</taxon>
        <taxon>Pseudomonadati</taxon>
        <taxon>Spirochaetota</taxon>
        <taxon>Spirochaetia</taxon>
        <taxon>Leptospirales</taxon>
        <taxon>Leptospiraceae</taxon>
        <taxon>Leptospira</taxon>
    </lineage>
</organism>
<reference evidence="2 3" key="1">
    <citation type="submission" date="2018-02" db="EMBL/GenBank/DDBJ databases">
        <title>Novel Leptospira species isolated from soil and water in Japan.</title>
        <authorList>
            <person name="Nakao R."/>
            <person name="Masuzawa T."/>
        </authorList>
    </citation>
    <scope>NUCLEOTIDE SEQUENCE [LARGE SCALE GENOMIC DNA]</scope>
    <source>
        <strain evidence="2 3">YH101</strain>
    </source>
</reference>
<dbReference type="Pfam" id="PF01073">
    <property type="entry name" value="3Beta_HSD"/>
    <property type="match status" value="1"/>
</dbReference>
<dbReference type="Gene3D" id="3.40.50.720">
    <property type="entry name" value="NAD(P)-binding Rossmann-like Domain"/>
    <property type="match status" value="1"/>
</dbReference>
<dbReference type="InterPro" id="IPR036291">
    <property type="entry name" value="NAD(P)-bd_dom_sf"/>
</dbReference>
<comment type="caution">
    <text evidence="2">The sequence shown here is derived from an EMBL/GenBank/DDBJ whole genome shotgun (WGS) entry which is preliminary data.</text>
</comment>
<keyword evidence="2" id="KW-0413">Isomerase</keyword>
<dbReference type="OrthoDB" id="9811743at2"/>
<dbReference type="PANTHER" id="PTHR48079">
    <property type="entry name" value="PROTEIN YEEZ"/>
    <property type="match status" value="1"/>
</dbReference>
<sequence length="316" mass="35119">MKIFVTGGSGFVGGSVLQYWKGKHEIKALSRSEVSDQKLKPLGVEIVRGDLFSLPDSALQGIDVILHSAAFVGPWGTRSEYWQGNVEGTKRLVQKAIASKVKRLIHISTEATIFSGIDLVNIDETYPYPKSTPYLYSETKREAEKMVLSASKEGLETIVIRPRLVWGKGDTSVLPVLLDMVTSGQFMWLGGGKKQTSMTNIENLVHAIDLSLSKGKSGEVYFITDDEIWTYFDFLTAYLKTQNVEIPYKSIPSNVASLAAWIVEGIWRSLSLKSQPPLMRFPTDAMGKECTIRIDKARQDLGYKPVVSVHQGLQKV</sequence>
<dbReference type="RefSeq" id="WP_108972444.1">
    <property type="nucleotide sequence ID" value="NZ_BFBB01000001.1"/>
</dbReference>
<dbReference type="GO" id="GO:0005737">
    <property type="term" value="C:cytoplasm"/>
    <property type="evidence" value="ECO:0007669"/>
    <property type="project" value="TreeGrafter"/>
</dbReference>
<dbReference type="Proteomes" id="UP000245133">
    <property type="component" value="Unassembled WGS sequence"/>
</dbReference>
<dbReference type="GO" id="GO:0006694">
    <property type="term" value="P:steroid biosynthetic process"/>
    <property type="evidence" value="ECO:0007669"/>
    <property type="project" value="InterPro"/>
</dbReference>
<dbReference type="GO" id="GO:0016616">
    <property type="term" value="F:oxidoreductase activity, acting on the CH-OH group of donors, NAD or NADP as acceptor"/>
    <property type="evidence" value="ECO:0007669"/>
    <property type="project" value="InterPro"/>
</dbReference>
<evidence type="ECO:0000259" key="1">
    <source>
        <dbReference type="Pfam" id="PF01073"/>
    </source>
</evidence>
<dbReference type="InterPro" id="IPR051783">
    <property type="entry name" value="NAD(P)-dependent_oxidoreduct"/>
</dbReference>